<name>A0AAE3ITT5_9BACI</name>
<keyword evidence="1" id="KW-0812">Transmembrane</keyword>
<dbReference type="RefSeq" id="WP_263073262.1">
    <property type="nucleotide sequence ID" value="NZ_JAOUSF010000003.1"/>
</dbReference>
<evidence type="ECO:0000313" key="3">
    <source>
        <dbReference type="Proteomes" id="UP001209318"/>
    </source>
</evidence>
<protein>
    <recommendedName>
        <fullName evidence="4">Type 4 fimbrial biogenesis protein PilX N-terminal domain-containing protein</fullName>
    </recommendedName>
</protein>
<keyword evidence="3" id="KW-1185">Reference proteome</keyword>
<proteinExistence type="predicted"/>
<keyword evidence="1" id="KW-1133">Transmembrane helix</keyword>
<evidence type="ECO:0000313" key="2">
    <source>
        <dbReference type="EMBL" id="MCU9614027.1"/>
    </source>
</evidence>
<dbReference type="AlphaFoldDB" id="A0AAE3ITT5"/>
<dbReference type="Proteomes" id="UP001209318">
    <property type="component" value="Unassembled WGS sequence"/>
</dbReference>
<reference evidence="2" key="1">
    <citation type="submission" date="2022-10" db="EMBL/GenBank/DDBJ databases">
        <title>Description of Fervidibacillus gen. nov. in the family Fervidibacillaceae fam. nov. with two species, Fervidibacillus albus sp. nov., and Fervidibacillus halotolerans sp. nov., isolated from tidal flat sediments.</title>
        <authorList>
            <person name="Kwon K.K."/>
            <person name="Yang S.-H."/>
        </authorList>
    </citation>
    <scope>NUCLEOTIDE SEQUENCE</scope>
    <source>
        <strain evidence="2">JCM 19140</strain>
    </source>
</reference>
<gene>
    <name evidence="2" type="ORF">OEV98_10685</name>
</gene>
<accession>A0AAE3ITT5</accession>
<sequence length="416" mass="45445">MKRLLNDNNGYALVTVLFIITIFTILSLAFLTQSTTSMKQNGAVETKSQSVDLAEMGAAYFQQIVLNELYSINENAPEQTDITMDSAVTMVKNFLNQRLIETPAVPLAKVIDTKSSASFAIDHITVTKDKDKISITYASNGMEDNATTRIDGTLIIDVGNWITIEKEATGENEGNPNDMPTGNKINDPGSNLATCPKNVYTINFSCQLVGTIRYDNNDQLVFNGAVYKVTGELYLPNMNYEINRSTLYILGKMTTENMNSQNYVSLHVSGDGTFGHFNGNGLNYSTLEIGGNGKMDNTKLYKSSIYIGGTGEIGQINGMVDSKIYIGSNATIKGIDIGDNSKICVNGKLTIENNYNNNSNGKSNVYAKSSNDPRVITDSTKFATECPQSSSGGEDSGNTQIIWGTPKIIKEFDYHY</sequence>
<dbReference type="EMBL" id="JAOUSF010000003">
    <property type="protein sequence ID" value="MCU9614027.1"/>
    <property type="molecule type" value="Genomic_DNA"/>
</dbReference>
<feature type="transmembrane region" description="Helical" evidence="1">
    <location>
        <begin position="12"/>
        <end position="31"/>
    </location>
</feature>
<evidence type="ECO:0008006" key="4">
    <source>
        <dbReference type="Google" id="ProtNLM"/>
    </source>
</evidence>
<organism evidence="2 3">
    <name type="scientific">Perspicuibacillus lycopersici</name>
    <dbReference type="NCBI Taxonomy" id="1325689"/>
    <lineage>
        <taxon>Bacteria</taxon>
        <taxon>Bacillati</taxon>
        <taxon>Bacillota</taxon>
        <taxon>Bacilli</taxon>
        <taxon>Bacillales</taxon>
        <taxon>Bacillaceae</taxon>
        <taxon>Perspicuibacillus</taxon>
    </lineage>
</organism>
<evidence type="ECO:0000256" key="1">
    <source>
        <dbReference type="SAM" id="Phobius"/>
    </source>
</evidence>
<comment type="caution">
    <text evidence="2">The sequence shown here is derived from an EMBL/GenBank/DDBJ whole genome shotgun (WGS) entry which is preliminary data.</text>
</comment>
<keyword evidence="1" id="KW-0472">Membrane</keyword>